<dbReference type="Gene3D" id="1.10.287.470">
    <property type="entry name" value="Helix hairpin bin"/>
    <property type="match status" value="1"/>
</dbReference>
<gene>
    <name evidence="3" type="ORF">GQF01_29830</name>
</gene>
<dbReference type="SUPFAM" id="SSF111369">
    <property type="entry name" value="HlyD-like secretion proteins"/>
    <property type="match status" value="1"/>
</dbReference>
<keyword evidence="1" id="KW-0175">Coiled coil</keyword>
<evidence type="ECO:0000313" key="3">
    <source>
        <dbReference type="EMBL" id="MZQ86310.1"/>
    </source>
</evidence>
<dbReference type="GO" id="GO:0015562">
    <property type="term" value="F:efflux transmembrane transporter activity"/>
    <property type="evidence" value="ECO:0007669"/>
    <property type="project" value="TreeGrafter"/>
</dbReference>
<proteinExistence type="predicted"/>
<keyword evidence="2" id="KW-0812">Transmembrane</keyword>
<feature type="transmembrane region" description="Helical" evidence="2">
    <location>
        <begin position="16"/>
        <end position="34"/>
    </location>
</feature>
<evidence type="ECO:0000256" key="2">
    <source>
        <dbReference type="SAM" id="Phobius"/>
    </source>
</evidence>
<evidence type="ECO:0000313" key="4">
    <source>
        <dbReference type="Proteomes" id="UP000481087"/>
    </source>
</evidence>
<dbReference type="PANTHER" id="PTHR30469:SF15">
    <property type="entry name" value="HLYD FAMILY OF SECRETION PROTEINS"/>
    <property type="match status" value="1"/>
</dbReference>
<organism evidence="3 4">
    <name type="scientific">Paenibacillus silvestris</name>
    <dbReference type="NCBI Taxonomy" id="2606219"/>
    <lineage>
        <taxon>Bacteria</taxon>
        <taxon>Bacillati</taxon>
        <taxon>Bacillota</taxon>
        <taxon>Bacilli</taxon>
        <taxon>Bacillales</taxon>
        <taxon>Paenibacillaceae</taxon>
        <taxon>Paenibacillus</taxon>
    </lineage>
</organism>
<dbReference type="AlphaFoldDB" id="A0A6L8VAR8"/>
<dbReference type="EMBL" id="WTUZ01000039">
    <property type="protein sequence ID" value="MZQ86310.1"/>
    <property type="molecule type" value="Genomic_DNA"/>
</dbReference>
<evidence type="ECO:0000256" key="1">
    <source>
        <dbReference type="SAM" id="Coils"/>
    </source>
</evidence>
<keyword evidence="2" id="KW-0472">Membrane</keyword>
<protein>
    <submittedName>
        <fullName evidence="3">Biotin/lipoyl-binding protein</fullName>
    </submittedName>
</protein>
<dbReference type="Gene3D" id="2.40.50.100">
    <property type="match status" value="1"/>
</dbReference>
<dbReference type="Proteomes" id="UP000481087">
    <property type="component" value="Unassembled WGS sequence"/>
</dbReference>
<name>A0A6L8VAR8_9BACL</name>
<dbReference type="GO" id="GO:1990281">
    <property type="term" value="C:efflux pump complex"/>
    <property type="evidence" value="ECO:0007669"/>
    <property type="project" value="TreeGrafter"/>
</dbReference>
<keyword evidence="2" id="KW-1133">Transmembrane helix</keyword>
<dbReference type="RefSeq" id="WP_161410737.1">
    <property type="nucleotide sequence ID" value="NZ_WTUZ01000039.1"/>
</dbReference>
<keyword evidence="4" id="KW-1185">Reference proteome</keyword>
<reference evidence="3 4" key="1">
    <citation type="submission" date="2019-12" db="EMBL/GenBank/DDBJ databases">
        <title>Paenibacillus sp. nov. sp. isolated from soil.</title>
        <authorList>
            <person name="Kim J."/>
            <person name="Jeong S.E."/>
            <person name="Jung H.S."/>
            <person name="Jeon C.O."/>
        </authorList>
    </citation>
    <scope>NUCLEOTIDE SEQUENCE [LARGE SCALE GENOMIC DNA]</scope>
    <source>
        <strain evidence="3 4">5J-6</strain>
    </source>
</reference>
<dbReference type="PANTHER" id="PTHR30469">
    <property type="entry name" value="MULTIDRUG RESISTANCE PROTEIN MDTA"/>
    <property type="match status" value="1"/>
</dbReference>
<dbReference type="Gene3D" id="2.40.30.170">
    <property type="match status" value="1"/>
</dbReference>
<dbReference type="Gene3D" id="2.40.420.20">
    <property type="match status" value="1"/>
</dbReference>
<accession>A0A6L8VAR8</accession>
<comment type="caution">
    <text evidence="3">The sequence shown here is derived from an EMBL/GenBank/DDBJ whole genome shotgun (WGS) entry which is preliminary data.</text>
</comment>
<sequence length="389" mass="43684">MELEEERGNRRRTRSIQIVFLVFIGMLLFFTLFSNTLQSLTLPKVRTEKAANGNLLFKLESSGILQPFAEMRLSNPAGWKVRKILVKEGDRVMKGQPLIMYDSTTAERELEDQLAYLEKQKIDLQNVQDQFIQLNTEGDEFKIRNARRNIETLKLDLGVQERKINELRDHLANQREMIAPVDGIINKLNAIEGGTSSGDPDTVISNSSLGYRLDISADATLLSSLGISVGDKVEVMVHTMAETDQAQPIRMIDGTIDEMTPAEPRTGSSNGISGLPPSIPQKSLHIRLADSQLKGGEKAEVKWENRSQQEGLVLSNEAIHEDSEGTFVYKMEEMRGTLGNSYMARKVRIRSSEANGKKTMIQADNLYMDDLIIMESSEPLQDGNRVRLQ</sequence>
<feature type="coiled-coil region" evidence="1">
    <location>
        <begin position="107"/>
        <end position="177"/>
    </location>
</feature>